<keyword evidence="2" id="KW-0067">ATP-binding</keyword>
<gene>
    <name evidence="4" type="ORF">GHK86_20145</name>
</gene>
<evidence type="ECO:0000313" key="5">
    <source>
        <dbReference type="Proteomes" id="UP000437736"/>
    </source>
</evidence>
<dbReference type="InterPro" id="IPR041664">
    <property type="entry name" value="AAA_16"/>
</dbReference>
<accession>A0ABW9QZA7</accession>
<dbReference type="PANTHER" id="PTHR16305:SF35">
    <property type="entry name" value="TRANSCRIPTIONAL ACTIVATOR DOMAIN"/>
    <property type="match status" value="1"/>
</dbReference>
<dbReference type="PANTHER" id="PTHR16305">
    <property type="entry name" value="TESTICULAR SOLUBLE ADENYLYL CYCLASE"/>
    <property type="match status" value="1"/>
</dbReference>
<name>A0ABW9QZA7_9ACTN</name>
<keyword evidence="1" id="KW-0547">Nucleotide-binding</keyword>
<evidence type="ECO:0000256" key="1">
    <source>
        <dbReference type="ARBA" id="ARBA00022741"/>
    </source>
</evidence>
<protein>
    <submittedName>
        <fullName evidence="4">AAA family ATPase</fullName>
    </submittedName>
</protein>
<dbReference type="InterPro" id="IPR027417">
    <property type="entry name" value="P-loop_NTPase"/>
</dbReference>
<sequence length="515" mass="53751">MRNEGITPFDRSAAPVARPAVYDRDWELRAFCEALDGDGGAPTRFVVVEGPWGVGKTTFLGECCAAARADGAVVARAAGRAVGQRVRLGVLREGFEALLAELSVRGSNPAAGRALAALTAAAPEPDELADALVEAVRAAGIRLLVGVDAADVADADSLGVLGALARWCEPGRVTVVLTAASRLPGVGLRAVDWFLAEPDCRVISLGPLSYEAVGRIVREVLGVNPGPAVTEAVWRATGGRPLFVQALLGAMGRQRPPSVTEPERIPQLVSPVLSSAVVTRMARLPTEASELVEALAVLGDDSAVELVVALAGADPAVAEAAVDSAMQVELLAPGQPPRFVSPLVRAAVLHEMAPSRRTKLHEQAARLLAGRGADSRLIGAHLLAAKPTGDPASARLLWSCGMACVRAGDRYSGRELLLRALVEPPAPAELPAVLLDLVDLETTMGRPEALGHFARVLAAPAPLDDQRLAAAAIRLFRSPAPRPEPDPGIVRGVQALVQRLERDDPARALDLHVAA</sequence>
<dbReference type="Pfam" id="PF13191">
    <property type="entry name" value="AAA_16"/>
    <property type="match status" value="1"/>
</dbReference>
<dbReference type="SUPFAM" id="SSF52540">
    <property type="entry name" value="P-loop containing nucleoside triphosphate hydrolases"/>
    <property type="match status" value="1"/>
</dbReference>
<evidence type="ECO:0000313" key="4">
    <source>
        <dbReference type="EMBL" id="MST35028.1"/>
    </source>
</evidence>
<organism evidence="4 5">
    <name type="scientific">Acidiferrimicrobium australe</name>
    <dbReference type="NCBI Taxonomy" id="2664430"/>
    <lineage>
        <taxon>Bacteria</taxon>
        <taxon>Bacillati</taxon>
        <taxon>Actinomycetota</taxon>
        <taxon>Acidimicrobiia</taxon>
        <taxon>Acidimicrobiales</taxon>
        <taxon>Acidimicrobiaceae</taxon>
        <taxon>Acidiferrimicrobium</taxon>
    </lineage>
</organism>
<dbReference type="EMBL" id="WJHE01001371">
    <property type="protein sequence ID" value="MST35028.1"/>
    <property type="molecule type" value="Genomic_DNA"/>
</dbReference>
<feature type="domain" description="Orc1-like AAA ATPase" evidence="3">
    <location>
        <begin position="21"/>
        <end position="169"/>
    </location>
</feature>
<evidence type="ECO:0000259" key="3">
    <source>
        <dbReference type="Pfam" id="PF13191"/>
    </source>
</evidence>
<proteinExistence type="predicted"/>
<comment type="caution">
    <text evidence="4">The sequence shown here is derived from an EMBL/GenBank/DDBJ whole genome shotgun (WGS) entry which is preliminary data.</text>
</comment>
<feature type="non-terminal residue" evidence="4">
    <location>
        <position position="515"/>
    </location>
</feature>
<reference evidence="4 5" key="1">
    <citation type="submission" date="2019-11" db="EMBL/GenBank/DDBJ databases">
        <title>Acidiferrimicrobium australis gen. nov., sp. nov., an acidophilic and obligately heterotrophic, member of the Actinobacteria that catalyses dissimilatory oxido- reduction of iron isolated from metal-rich acidic water in Chile.</title>
        <authorList>
            <person name="Gonzalez D."/>
            <person name="Huber K."/>
            <person name="Hedrich S."/>
            <person name="Rojas-Villalobos C."/>
            <person name="Quatrini R."/>
            <person name="Dinamarca M.A."/>
            <person name="Schwarz A."/>
            <person name="Canales C."/>
            <person name="Nancucheo I."/>
        </authorList>
    </citation>
    <scope>NUCLEOTIDE SEQUENCE [LARGE SCALE GENOMIC DNA]</scope>
    <source>
        <strain evidence="4 5">USS-CCA1</strain>
    </source>
</reference>
<evidence type="ECO:0000256" key="2">
    <source>
        <dbReference type="ARBA" id="ARBA00022840"/>
    </source>
</evidence>
<keyword evidence="5" id="KW-1185">Reference proteome</keyword>
<dbReference type="Proteomes" id="UP000437736">
    <property type="component" value="Unassembled WGS sequence"/>
</dbReference>